<feature type="transmembrane region" description="Helical" evidence="1">
    <location>
        <begin position="85"/>
        <end position="105"/>
    </location>
</feature>
<name>A0A5J9V254_9POAL</name>
<reference evidence="2 3" key="1">
    <citation type="journal article" date="2019" name="Sci. Rep.">
        <title>A high-quality genome of Eragrostis curvula grass provides insights into Poaceae evolution and supports new strategies to enhance forage quality.</title>
        <authorList>
            <person name="Carballo J."/>
            <person name="Santos B.A.C.M."/>
            <person name="Zappacosta D."/>
            <person name="Garbus I."/>
            <person name="Selva J.P."/>
            <person name="Gallo C.A."/>
            <person name="Diaz A."/>
            <person name="Albertini E."/>
            <person name="Caccamo M."/>
            <person name="Echenique V."/>
        </authorList>
    </citation>
    <scope>NUCLEOTIDE SEQUENCE [LARGE SCALE GENOMIC DNA]</scope>
    <source>
        <strain evidence="3">cv. Victoria</strain>
        <tissue evidence="2">Leaf</tissue>
    </source>
</reference>
<organism evidence="2 3">
    <name type="scientific">Eragrostis curvula</name>
    <name type="common">weeping love grass</name>
    <dbReference type="NCBI Taxonomy" id="38414"/>
    <lineage>
        <taxon>Eukaryota</taxon>
        <taxon>Viridiplantae</taxon>
        <taxon>Streptophyta</taxon>
        <taxon>Embryophyta</taxon>
        <taxon>Tracheophyta</taxon>
        <taxon>Spermatophyta</taxon>
        <taxon>Magnoliopsida</taxon>
        <taxon>Liliopsida</taxon>
        <taxon>Poales</taxon>
        <taxon>Poaceae</taxon>
        <taxon>PACMAD clade</taxon>
        <taxon>Chloridoideae</taxon>
        <taxon>Eragrostideae</taxon>
        <taxon>Eragrostidinae</taxon>
        <taxon>Eragrostis</taxon>
    </lineage>
</organism>
<dbReference type="Proteomes" id="UP000324897">
    <property type="component" value="Chromosome 1"/>
</dbReference>
<evidence type="ECO:0000313" key="2">
    <source>
        <dbReference type="EMBL" id="TVU30292.1"/>
    </source>
</evidence>
<dbReference type="Gramene" id="TVU30292">
    <property type="protein sequence ID" value="TVU30292"/>
    <property type="gene ID" value="EJB05_21902"/>
</dbReference>
<comment type="caution">
    <text evidence="2">The sequence shown here is derived from an EMBL/GenBank/DDBJ whole genome shotgun (WGS) entry which is preliminary data.</text>
</comment>
<protein>
    <submittedName>
        <fullName evidence="2">Uncharacterized protein</fullName>
    </submittedName>
</protein>
<evidence type="ECO:0000256" key="1">
    <source>
        <dbReference type="SAM" id="Phobius"/>
    </source>
</evidence>
<keyword evidence="1" id="KW-0472">Membrane</keyword>
<keyword evidence="1" id="KW-0812">Transmembrane</keyword>
<keyword evidence="3" id="KW-1185">Reference proteome</keyword>
<sequence>MSCIPAMQLHIVPGHRLTLSNLTRLEHGTVLPTAAEMNLIMGSIDYSAPDMVISSRLAIHGISSSFAHWDMVEDTESWTALSNGFLYIVSMAVGALCAAVAMAIYDAVMDLLTPEEVNSHTNSKGRTCRKSRNIVPVLEPNEYEILGMPPYLRATLELPEHPWFLIDDRWVRGNLECTFASLDDCLRGGPVISKKEVLYVVKNNRMVRGCEIDTRALLFWVQG</sequence>
<evidence type="ECO:0000313" key="3">
    <source>
        <dbReference type="Proteomes" id="UP000324897"/>
    </source>
</evidence>
<keyword evidence="1" id="KW-1133">Transmembrane helix</keyword>
<dbReference type="EMBL" id="RWGY01000011">
    <property type="protein sequence ID" value="TVU30292.1"/>
    <property type="molecule type" value="Genomic_DNA"/>
</dbReference>
<proteinExistence type="predicted"/>
<accession>A0A5J9V254</accession>
<gene>
    <name evidence="2" type="ORF">EJB05_21902</name>
</gene>
<dbReference type="AlphaFoldDB" id="A0A5J9V254"/>